<dbReference type="KEGG" id="mou:OU421_04875"/>
<accession>A0A9X9S7E3</accession>
<keyword evidence="1" id="KW-1133">Transmembrane helix</keyword>
<dbReference type="AlphaFoldDB" id="A0A9X9S7E3"/>
<feature type="transmembrane region" description="Helical" evidence="1">
    <location>
        <begin position="94"/>
        <end position="113"/>
    </location>
</feature>
<name>A0A9X9S7E3_METOG</name>
<dbReference type="Proteomes" id="UP001163096">
    <property type="component" value="Chromosome"/>
</dbReference>
<reference evidence="2" key="1">
    <citation type="submission" date="2022-11" db="EMBL/GenBank/DDBJ databases">
        <title>Complete genome sequence of Methanogenium organophilum DSM 3596.</title>
        <authorList>
            <person name="Chen S.-C."/>
            <person name="Lai S.-J."/>
            <person name="You Y.-T."/>
        </authorList>
    </citation>
    <scope>NUCLEOTIDE SEQUENCE</scope>
    <source>
        <strain evidence="2">DSM 3596</strain>
    </source>
</reference>
<dbReference type="GeneID" id="76834411"/>
<evidence type="ECO:0000313" key="2">
    <source>
        <dbReference type="EMBL" id="WAI02210.1"/>
    </source>
</evidence>
<gene>
    <name evidence="2" type="ORF">OU421_04875</name>
</gene>
<keyword evidence="1" id="KW-0812">Transmembrane</keyword>
<sequence>MMNTKYLPLMWGMMILGTALMVFSQTGITDSNQINGICIGVGAALAVLGIGNLAGKYVTRAVETPEIQKASLREENDERNIRVRERAGWNTARITNYVLCFLALASALMNLGLYVTLSFVFLIIMEFSLTAGSLVYYEKRM</sequence>
<feature type="transmembrane region" description="Helical" evidence="1">
    <location>
        <begin position="34"/>
        <end position="54"/>
    </location>
</feature>
<evidence type="ECO:0000313" key="3">
    <source>
        <dbReference type="Proteomes" id="UP001163096"/>
    </source>
</evidence>
<keyword evidence="3" id="KW-1185">Reference proteome</keyword>
<dbReference type="RefSeq" id="WP_268187488.1">
    <property type="nucleotide sequence ID" value="NZ_CP113361.1"/>
</dbReference>
<feature type="transmembrane region" description="Helical" evidence="1">
    <location>
        <begin position="119"/>
        <end position="137"/>
    </location>
</feature>
<evidence type="ECO:0000256" key="1">
    <source>
        <dbReference type="SAM" id="Phobius"/>
    </source>
</evidence>
<dbReference type="EMBL" id="CP113361">
    <property type="protein sequence ID" value="WAI02210.1"/>
    <property type="molecule type" value="Genomic_DNA"/>
</dbReference>
<proteinExistence type="predicted"/>
<protein>
    <recommendedName>
        <fullName evidence="4">DUF2178 domain-containing protein</fullName>
    </recommendedName>
</protein>
<evidence type="ECO:0008006" key="4">
    <source>
        <dbReference type="Google" id="ProtNLM"/>
    </source>
</evidence>
<organism evidence="2 3">
    <name type="scientific">Methanogenium organophilum</name>
    <dbReference type="NCBI Taxonomy" id="2199"/>
    <lineage>
        <taxon>Archaea</taxon>
        <taxon>Methanobacteriati</taxon>
        <taxon>Methanobacteriota</taxon>
        <taxon>Stenosarchaea group</taxon>
        <taxon>Methanomicrobia</taxon>
        <taxon>Methanomicrobiales</taxon>
        <taxon>Methanomicrobiaceae</taxon>
        <taxon>Methanogenium</taxon>
    </lineage>
</organism>
<feature type="transmembrane region" description="Helical" evidence="1">
    <location>
        <begin position="7"/>
        <end position="28"/>
    </location>
</feature>
<keyword evidence="1" id="KW-0472">Membrane</keyword>